<dbReference type="KEGG" id="tmai:FVE67_03340"/>
<dbReference type="EC" id="1.1.1.133" evidence="3 6"/>
<dbReference type="CDD" id="cd05254">
    <property type="entry name" value="dTDP_HR_like_SDR_e"/>
    <property type="match status" value="1"/>
</dbReference>
<keyword evidence="6" id="KW-0521">NADP</keyword>
<sequence length="289" mass="32220">MKVVVIGASGQLGQDIVNAKPGLVKLVGLTHSDIEITDKDSVFSVLTSLEPDVIINTAAFHKTDLCEDEPEKAFFINAVGVKNLVEVCKSMDSILVHISTDYVFDGAKITEKEPYTEEDLPNPINIYGISKYAGELIVKNYLDKYYIVRVASLYGKAGASGKGGNFVYTILKKAKAGEPLRVVDDIFMSPTYTLDAAREIWKLILEERPFGTYHVTNLGYCSWYEFAKKILEYAGVDASIEPVKHTEFKTKAKRPLWSPLKSVKGIELRPWEEALKEFIGGVSTQLWKL</sequence>
<dbReference type="RefSeq" id="WP_168719242.1">
    <property type="nucleotide sequence ID" value="NZ_CP042909.1"/>
</dbReference>
<comment type="catalytic activity">
    <reaction evidence="5">
        <text>dTDP-beta-L-rhamnose + NADP(+) = dTDP-4-dehydro-beta-L-rhamnose + NADPH + H(+)</text>
        <dbReference type="Rhea" id="RHEA:21796"/>
        <dbReference type="ChEBI" id="CHEBI:15378"/>
        <dbReference type="ChEBI" id="CHEBI:57510"/>
        <dbReference type="ChEBI" id="CHEBI:57783"/>
        <dbReference type="ChEBI" id="CHEBI:58349"/>
        <dbReference type="ChEBI" id="CHEBI:62830"/>
        <dbReference type="EC" id="1.1.1.133"/>
    </reaction>
</comment>
<comment type="function">
    <text evidence="6">Catalyzes the reduction of dTDP-6-deoxy-L-lyxo-4-hexulose to yield dTDP-L-rhamnose.</text>
</comment>
<dbReference type="Pfam" id="PF04321">
    <property type="entry name" value="RmlD_sub_bind"/>
    <property type="match status" value="1"/>
</dbReference>
<reference evidence="8 9" key="1">
    <citation type="submission" date="2019-08" db="EMBL/GenBank/DDBJ databases">
        <title>Complete genome sequence of Thermosulfurimonas marina SU872T, an anaerobic thermophilic chemolithoautotrophic bacterium isolated from a shallow marine hydrothermal vent.</title>
        <authorList>
            <person name="Allioux M."/>
            <person name="Jebbar M."/>
            <person name="Slobodkina G."/>
            <person name="Slobodkin A."/>
            <person name="Moalic Y."/>
            <person name="Frolova A."/>
            <person name="Shao Z."/>
            <person name="Alain K."/>
        </authorList>
    </citation>
    <scope>NUCLEOTIDE SEQUENCE [LARGE SCALE GENOMIC DNA]</scope>
    <source>
        <strain evidence="8 9">SU872</strain>
    </source>
</reference>
<dbReference type="GO" id="GO:0019305">
    <property type="term" value="P:dTDP-rhamnose biosynthetic process"/>
    <property type="evidence" value="ECO:0007669"/>
    <property type="project" value="UniProtKB-UniPathway"/>
</dbReference>
<dbReference type="GO" id="GO:0008831">
    <property type="term" value="F:dTDP-4-dehydrorhamnose reductase activity"/>
    <property type="evidence" value="ECO:0007669"/>
    <property type="project" value="UniProtKB-EC"/>
</dbReference>
<dbReference type="EMBL" id="CP042909">
    <property type="protein sequence ID" value="QJA05888.1"/>
    <property type="molecule type" value="Genomic_DNA"/>
</dbReference>
<organism evidence="8 9">
    <name type="scientific">Thermosulfurimonas marina</name>
    <dbReference type="NCBI Taxonomy" id="2047767"/>
    <lineage>
        <taxon>Bacteria</taxon>
        <taxon>Pseudomonadati</taxon>
        <taxon>Thermodesulfobacteriota</taxon>
        <taxon>Thermodesulfobacteria</taxon>
        <taxon>Thermodesulfobacteriales</taxon>
        <taxon>Thermodesulfobacteriaceae</taxon>
        <taxon>Thermosulfurimonas</taxon>
    </lineage>
</organism>
<dbReference type="PANTHER" id="PTHR10491:SF4">
    <property type="entry name" value="METHIONINE ADENOSYLTRANSFERASE 2 SUBUNIT BETA"/>
    <property type="match status" value="1"/>
</dbReference>
<protein>
    <recommendedName>
        <fullName evidence="4 6">dTDP-4-dehydrorhamnose reductase</fullName>
        <ecNumber evidence="3 6">1.1.1.133</ecNumber>
    </recommendedName>
</protein>
<dbReference type="InterPro" id="IPR005913">
    <property type="entry name" value="dTDP_dehydrorham_reduct"/>
</dbReference>
<dbReference type="Gene3D" id="3.40.50.720">
    <property type="entry name" value="NAD(P)-binding Rossmann-like Domain"/>
    <property type="match status" value="1"/>
</dbReference>
<keyword evidence="6 8" id="KW-0560">Oxidoreductase</keyword>
<dbReference type="AlphaFoldDB" id="A0A6H1WRU1"/>
<keyword evidence="9" id="KW-1185">Reference proteome</keyword>
<gene>
    <name evidence="8" type="primary">rfbD</name>
    <name evidence="8" type="ORF">FVE67_03340</name>
</gene>
<dbReference type="InterPro" id="IPR029903">
    <property type="entry name" value="RmlD-like-bd"/>
</dbReference>
<dbReference type="SUPFAM" id="SSF51735">
    <property type="entry name" value="NAD(P)-binding Rossmann-fold domains"/>
    <property type="match status" value="1"/>
</dbReference>
<dbReference type="GO" id="GO:0005829">
    <property type="term" value="C:cytosol"/>
    <property type="evidence" value="ECO:0007669"/>
    <property type="project" value="TreeGrafter"/>
</dbReference>
<dbReference type="Proteomes" id="UP000501253">
    <property type="component" value="Chromosome"/>
</dbReference>
<evidence type="ECO:0000256" key="4">
    <source>
        <dbReference type="ARBA" id="ARBA00017099"/>
    </source>
</evidence>
<dbReference type="NCBIfam" id="TIGR01214">
    <property type="entry name" value="rmlD"/>
    <property type="match status" value="1"/>
</dbReference>
<dbReference type="UniPathway" id="UPA00124"/>
<evidence type="ECO:0000259" key="7">
    <source>
        <dbReference type="Pfam" id="PF04321"/>
    </source>
</evidence>
<accession>A0A6H1WRU1</accession>
<evidence type="ECO:0000256" key="2">
    <source>
        <dbReference type="ARBA" id="ARBA00010944"/>
    </source>
</evidence>
<evidence type="ECO:0000256" key="6">
    <source>
        <dbReference type="RuleBase" id="RU364082"/>
    </source>
</evidence>
<comment type="pathway">
    <text evidence="1 6">Carbohydrate biosynthesis; dTDP-L-rhamnose biosynthesis.</text>
</comment>
<dbReference type="Gene3D" id="3.90.25.10">
    <property type="entry name" value="UDP-galactose 4-epimerase, domain 1"/>
    <property type="match status" value="1"/>
</dbReference>
<dbReference type="InterPro" id="IPR036291">
    <property type="entry name" value="NAD(P)-bd_dom_sf"/>
</dbReference>
<evidence type="ECO:0000256" key="1">
    <source>
        <dbReference type="ARBA" id="ARBA00004781"/>
    </source>
</evidence>
<dbReference type="PANTHER" id="PTHR10491">
    <property type="entry name" value="DTDP-4-DEHYDRORHAMNOSE REDUCTASE"/>
    <property type="match status" value="1"/>
</dbReference>
<comment type="similarity">
    <text evidence="2 6">Belongs to the dTDP-4-dehydrorhamnose reductase family.</text>
</comment>
<proteinExistence type="inferred from homology"/>
<name>A0A6H1WRU1_9BACT</name>
<evidence type="ECO:0000313" key="9">
    <source>
        <dbReference type="Proteomes" id="UP000501253"/>
    </source>
</evidence>
<feature type="domain" description="RmlD-like substrate binding" evidence="7">
    <location>
        <begin position="1"/>
        <end position="279"/>
    </location>
</feature>
<evidence type="ECO:0000256" key="5">
    <source>
        <dbReference type="ARBA" id="ARBA00048200"/>
    </source>
</evidence>
<evidence type="ECO:0000256" key="3">
    <source>
        <dbReference type="ARBA" id="ARBA00012929"/>
    </source>
</evidence>
<evidence type="ECO:0000313" key="8">
    <source>
        <dbReference type="EMBL" id="QJA05888.1"/>
    </source>
</evidence>